<protein>
    <submittedName>
        <fullName evidence="1">Uncharacterized protein</fullName>
    </submittedName>
</protein>
<keyword evidence="2" id="KW-1185">Reference proteome</keyword>
<evidence type="ECO:0000313" key="2">
    <source>
        <dbReference type="Proteomes" id="UP000198620"/>
    </source>
</evidence>
<dbReference type="RefSeq" id="WP_218141493.1">
    <property type="nucleotide sequence ID" value="NZ_FOBH01000003.1"/>
</dbReference>
<name>A0A1H7JZJ5_9PROT</name>
<proteinExistence type="predicted"/>
<evidence type="ECO:0000313" key="1">
    <source>
        <dbReference type="EMBL" id="SEK79902.1"/>
    </source>
</evidence>
<dbReference type="AlphaFoldDB" id="A0A1H7JZJ5"/>
<gene>
    <name evidence="1" type="ORF">SAMN05216387_10355</name>
</gene>
<dbReference type="Proteomes" id="UP000198620">
    <property type="component" value="Unassembled WGS sequence"/>
</dbReference>
<accession>A0A1H7JZJ5</accession>
<organism evidence="1 2">
    <name type="scientific">Nitrosovibrio tenuis</name>
    <dbReference type="NCBI Taxonomy" id="1233"/>
    <lineage>
        <taxon>Bacteria</taxon>
        <taxon>Pseudomonadati</taxon>
        <taxon>Pseudomonadota</taxon>
        <taxon>Betaproteobacteria</taxon>
        <taxon>Nitrosomonadales</taxon>
        <taxon>Nitrosomonadaceae</taxon>
        <taxon>Nitrosovibrio</taxon>
    </lineage>
</organism>
<dbReference type="EMBL" id="FOBH01000003">
    <property type="protein sequence ID" value="SEK79902.1"/>
    <property type="molecule type" value="Genomic_DNA"/>
</dbReference>
<reference evidence="1 2" key="1">
    <citation type="submission" date="2016-10" db="EMBL/GenBank/DDBJ databases">
        <authorList>
            <person name="de Groot N.N."/>
        </authorList>
    </citation>
    <scope>NUCLEOTIDE SEQUENCE [LARGE SCALE GENOMIC DNA]</scope>
    <source>
        <strain evidence="1 2">Nv1</strain>
    </source>
</reference>
<sequence length="82" mass="9061">MYEYAVYIRTKEGYIKRMKNIVSGFPNILQAPYGSLAPYVHEEQLVGFPESTVLWTASKGPSVGIAPLTPHCSEETPELGVC</sequence>